<dbReference type="SUPFAM" id="SSF52540">
    <property type="entry name" value="P-loop containing nucleoside triphosphate hydrolases"/>
    <property type="match status" value="1"/>
</dbReference>
<dbReference type="Pfam" id="PF07693">
    <property type="entry name" value="KAP_NTPase"/>
    <property type="match status" value="1"/>
</dbReference>
<dbReference type="RefSeq" id="WP_005819686.1">
    <property type="nucleotide sequence ID" value="NZ_ACFT01000050.1"/>
</dbReference>
<comment type="caution">
    <text evidence="2">The sequence shown here is derived from an EMBL/GenBank/DDBJ whole genome shotgun (WGS) entry which is preliminary data.</text>
</comment>
<feature type="domain" description="KAP NTPase" evidence="1">
    <location>
        <begin position="9"/>
        <end position="174"/>
    </location>
</feature>
<evidence type="ECO:0000313" key="2">
    <source>
        <dbReference type="EMBL" id="EER48313.1"/>
    </source>
</evidence>
<dbReference type="InterPro" id="IPR027417">
    <property type="entry name" value="P-loop_NTPase"/>
</dbReference>
<sequence length="571" mass="67850">MANVENLEKRLHSLINKSQSYGSAIALTGEWGIGKTHFWKDFYENNADLFEMKKYAYVSLFGLNSLDELKYQIFIQTHDGTQEKNISSIIKNFLSKIEKKLPLRKTLEDSALPVIPGIVNYFISNSIENLIICIDDFERKSDKLDTKEVMGLINFLKEEKNCTIITILHEDKLQSEEFKEYKEKVFNEVLVLDQNISIIQEVIKDNEIFAIYEDFYNKLKIKNLRFYQKVHQYYEDIVKLRDDFTFSSKEHILKNLLFISLIHEKGNITLSYDKNGEKKEFLLNLELIINFDNEEFSDHLDKALSITNFLNNFMTFYSLDEWGKLIAQNLTMYELDDSTLEHLIDRDKINEKDIQNDITHRKILDEYYSLLPNPNFSERVYELACNMIPKLNIHDLTFYYNVLKTANIVLANKLEKQIKNHIEEHIRKFKSKDEALAWKNKLVRFGIEDRFFLDFIEESINSFENKYSKDDFYRKFLSSFSGDNIDSRREIANKLDKNSLKAMLWGEIIDSGERRRFIRNTIQHPLFSENHKEKVRKWAIEILKEKIEENPDSKVPIEMWLEQTKDLTEFQ</sequence>
<dbReference type="EMBL" id="ACFT01000050">
    <property type="protein sequence ID" value="EER48313.1"/>
    <property type="molecule type" value="Genomic_DNA"/>
</dbReference>
<dbReference type="Gene3D" id="3.40.50.300">
    <property type="entry name" value="P-loop containing nucleotide triphosphate hydrolases"/>
    <property type="match status" value="1"/>
</dbReference>
<evidence type="ECO:0000259" key="1">
    <source>
        <dbReference type="Pfam" id="PF07693"/>
    </source>
</evidence>
<evidence type="ECO:0000313" key="3">
    <source>
        <dbReference type="Proteomes" id="UP000003394"/>
    </source>
</evidence>
<keyword evidence="3" id="KW-1185">Reference proteome</keyword>
<reference evidence="2 3" key="1">
    <citation type="journal article" date="2010" name="Vet. Microbiol.">
        <title>Production of haemolysins by strains of the Actinobacillus minor/porcitonsillarum complex.</title>
        <authorList>
            <person name="Arya G."/>
            <person name="Niven D.F."/>
        </authorList>
    </citation>
    <scope>NUCLEOTIDE SEQUENCE [LARGE SCALE GENOMIC DNA]</scope>
    <source>
        <strain evidence="3">strain 202</strain>
    </source>
</reference>
<name>A0ABM9YJ47_9PAST</name>
<accession>A0ABM9YJ47</accession>
<protein>
    <recommendedName>
        <fullName evidence="1">KAP NTPase domain-containing protein</fullName>
    </recommendedName>
</protein>
<organism evidence="2 3">
    <name type="scientific">Actinobacillus minor 202</name>
    <dbReference type="NCBI Taxonomy" id="591023"/>
    <lineage>
        <taxon>Bacteria</taxon>
        <taxon>Pseudomonadati</taxon>
        <taxon>Pseudomonadota</taxon>
        <taxon>Gammaproteobacteria</taxon>
        <taxon>Pasteurellales</taxon>
        <taxon>Pasteurellaceae</taxon>
        <taxon>Actinobacillus</taxon>
    </lineage>
</organism>
<gene>
    <name evidence="2" type="ORF">AM202_0811</name>
</gene>
<dbReference type="InterPro" id="IPR011646">
    <property type="entry name" value="KAP_P-loop"/>
</dbReference>
<proteinExistence type="predicted"/>
<dbReference type="Proteomes" id="UP000003394">
    <property type="component" value="Unassembled WGS sequence"/>
</dbReference>